<dbReference type="EMBL" id="BLXT01003842">
    <property type="protein sequence ID" value="GFO07163.1"/>
    <property type="molecule type" value="Genomic_DNA"/>
</dbReference>
<protein>
    <submittedName>
        <fullName evidence="2">Uncharacterized protein</fullName>
    </submittedName>
</protein>
<sequence>MMQKESFPKNWTRLVKRKTQTMEDPNRTTAPKMLLPNGRLNVVFNQWSVFHYQVDHPGSIRSEPVSNQRCTSSGSNFG</sequence>
<name>A0AAV4AIU4_9GAST</name>
<evidence type="ECO:0000256" key="1">
    <source>
        <dbReference type="SAM" id="MobiDB-lite"/>
    </source>
</evidence>
<feature type="compositionally biased region" description="Polar residues" evidence="1">
    <location>
        <begin position="64"/>
        <end position="78"/>
    </location>
</feature>
<evidence type="ECO:0000313" key="3">
    <source>
        <dbReference type="Proteomes" id="UP000735302"/>
    </source>
</evidence>
<organism evidence="2 3">
    <name type="scientific">Plakobranchus ocellatus</name>
    <dbReference type="NCBI Taxonomy" id="259542"/>
    <lineage>
        <taxon>Eukaryota</taxon>
        <taxon>Metazoa</taxon>
        <taxon>Spiralia</taxon>
        <taxon>Lophotrochozoa</taxon>
        <taxon>Mollusca</taxon>
        <taxon>Gastropoda</taxon>
        <taxon>Heterobranchia</taxon>
        <taxon>Euthyneura</taxon>
        <taxon>Panpulmonata</taxon>
        <taxon>Sacoglossa</taxon>
        <taxon>Placobranchoidea</taxon>
        <taxon>Plakobranchidae</taxon>
        <taxon>Plakobranchus</taxon>
    </lineage>
</organism>
<evidence type="ECO:0000313" key="2">
    <source>
        <dbReference type="EMBL" id="GFO07163.1"/>
    </source>
</evidence>
<dbReference type="Proteomes" id="UP000735302">
    <property type="component" value="Unassembled WGS sequence"/>
</dbReference>
<feature type="region of interest" description="Disordered" evidence="1">
    <location>
        <begin position="1"/>
        <end position="33"/>
    </location>
</feature>
<accession>A0AAV4AIU4</accession>
<proteinExistence type="predicted"/>
<comment type="caution">
    <text evidence="2">The sequence shown here is derived from an EMBL/GenBank/DDBJ whole genome shotgun (WGS) entry which is preliminary data.</text>
</comment>
<reference evidence="2 3" key="1">
    <citation type="journal article" date="2021" name="Elife">
        <title>Chloroplast acquisition without the gene transfer in kleptoplastic sea slugs, Plakobranchus ocellatus.</title>
        <authorList>
            <person name="Maeda T."/>
            <person name="Takahashi S."/>
            <person name="Yoshida T."/>
            <person name="Shimamura S."/>
            <person name="Takaki Y."/>
            <person name="Nagai Y."/>
            <person name="Toyoda A."/>
            <person name="Suzuki Y."/>
            <person name="Arimoto A."/>
            <person name="Ishii H."/>
            <person name="Satoh N."/>
            <person name="Nishiyama T."/>
            <person name="Hasebe M."/>
            <person name="Maruyama T."/>
            <person name="Minagawa J."/>
            <person name="Obokata J."/>
            <person name="Shigenobu S."/>
        </authorList>
    </citation>
    <scope>NUCLEOTIDE SEQUENCE [LARGE SCALE GENOMIC DNA]</scope>
</reference>
<gene>
    <name evidence="2" type="ORF">PoB_003366800</name>
</gene>
<feature type="region of interest" description="Disordered" evidence="1">
    <location>
        <begin position="58"/>
        <end position="78"/>
    </location>
</feature>
<dbReference type="AlphaFoldDB" id="A0AAV4AIU4"/>
<keyword evidence="3" id="KW-1185">Reference proteome</keyword>